<dbReference type="SUPFAM" id="SSF51695">
    <property type="entry name" value="PLC-like phosphodiesterases"/>
    <property type="match status" value="1"/>
</dbReference>
<dbReference type="Pfam" id="PF03009">
    <property type="entry name" value="GDPD"/>
    <property type="match status" value="1"/>
</dbReference>
<feature type="domain" description="SH3b" evidence="2">
    <location>
        <begin position="34"/>
        <end position="96"/>
    </location>
</feature>
<dbReference type="RefSeq" id="WP_163174481.1">
    <property type="nucleotide sequence ID" value="NZ_JAAIWK010000038.1"/>
</dbReference>
<dbReference type="EMBL" id="JAAIWK010000038">
    <property type="protein sequence ID" value="NEY21545.1"/>
    <property type="molecule type" value="Genomic_DNA"/>
</dbReference>
<dbReference type="AlphaFoldDB" id="A0A6M0PAY7"/>
<evidence type="ECO:0000259" key="1">
    <source>
        <dbReference type="PROSITE" id="PS51704"/>
    </source>
</evidence>
<name>A0A6M0PAY7_9BACI</name>
<dbReference type="PROSITE" id="PS51704">
    <property type="entry name" value="GP_PDE"/>
    <property type="match status" value="1"/>
</dbReference>
<protein>
    <submittedName>
        <fullName evidence="3">SH3 domain-containing protein</fullName>
    </submittedName>
</protein>
<evidence type="ECO:0000259" key="2">
    <source>
        <dbReference type="PROSITE" id="PS51781"/>
    </source>
</evidence>
<evidence type="ECO:0000313" key="4">
    <source>
        <dbReference type="Proteomes" id="UP000476934"/>
    </source>
</evidence>
<sequence>MFSKIQLKKITAAILLFTSSSFIIDHQHVYAATKYSGIVNATILNVRSGPGTNYKIIGKLKKNTKVVIDAQKGNWSQIEFNHKTSYVSSHYLSKVKKMEATNKTAVANNNPSFNQFLVIAHRGASLKEPEETVNAFNEAIKEKADFIEFDLHMTKDHQLVAIHDDTVNRTTNGKGNVNTFTLEKLKKLDAGYHFFS</sequence>
<dbReference type="GO" id="GO:0008081">
    <property type="term" value="F:phosphoric diester hydrolase activity"/>
    <property type="evidence" value="ECO:0007669"/>
    <property type="project" value="InterPro"/>
</dbReference>
<dbReference type="Gene3D" id="2.30.30.40">
    <property type="entry name" value="SH3 Domains"/>
    <property type="match status" value="1"/>
</dbReference>
<dbReference type="InterPro" id="IPR003646">
    <property type="entry name" value="SH3-like_bac-type"/>
</dbReference>
<dbReference type="InterPro" id="IPR017946">
    <property type="entry name" value="PLC-like_Pdiesterase_TIM-brl"/>
</dbReference>
<dbReference type="Gene3D" id="3.20.20.190">
    <property type="entry name" value="Phosphatidylinositol (PI) phosphodiesterase"/>
    <property type="match status" value="1"/>
</dbReference>
<gene>
    <name evidence="3" type="ORF">G4D61_16595</name>
</gene>
<evidence type="ECO:0000313" key="3">
    <source>
        <dbReference type="EMBL" id="NEY21545.1"/>
    </source>
</evidence>
<keyword evidence="4" id="KW-1185">Reference proteome</keyword>
<dbReference type="GO" id="GO:0006629">
    <property type="term" value="P:lipid metabolic process"/>
    <property type="evidence" value="ECO:0007669"/>
    <property type="project" value="InterPro"/>
</dbReference>
<dbReference type="Pfam" id="PF08239">
    <property type="entry name" value="SH3_3"/>
    <property type="match status" value="1"/>
</dbReference>
<dbReference type="PROSITE" id="PS51781">
    <property type="entry name" value="SH3B"/>
    <property type="match status" value="1"/>
</dbReference>
<dbReference type="PANTHER" id="PTHR46211">
    <property type="entry name" value="GLYCEROPHOSPHORYL DIESTER PHOSPHODIESTERASE"/>
    <property type="match status" value="1"/>
</dbReference>
<comment type="caution">
    <text evidence="3">The sequence shown here is derived from an EMBL/GenBank/DDBJ whole genome shotgun (WGS) entry which is preliminary data.</text>
</comment>
<dbReference type="PANTHER" id="PTHR46211:SF1">
    <property type="entry name" value="GLYCEROPHOSPHODIESTER PHOSPHODIESTERASE, CYTOPLASMIC"/>
    <property type="match status" value="1"/>
</dbReference>
<dbReference type="InterPro" id="IPR030395">
    <property type="entry name" value="GP_PDE_dom"/>
</dbReference>
<dbReference type="SMART" id="SM00287">
    <property type="entry name" value="SH3b"/>
    <property type="match status" value="1"/>
</dbReference>
<proteinExistence type="predicted"/>
<feature type="domain" description="GP-PDE" evidence="1">
    <location>
        <begin position="116"/>
        <end position="196"/>
    </location>
</feature>
<accession>A0A6M0PAY7</accession>
<reference evidence="3 4" key="1">
    <citation type="submission" date="2020-03" db="EMBL/GenBank/DDBJ databases">
        <title>Bacillus aquiflavi sp. nov., isolated from yellow water of strong flavor Chinese baijiu in Yibin region of China.</title>
        <authorList>
            <person name="Xie J."/>
        </authorList>
    </citation>
    <scope>NUCLEOTIDE SEQUENCE [LARGE SCALE GENOMIC DNA]</scope>
    <source>
        <strain evidence="3 4">Gsoil 114</strain>
    </source>
</reference>
<dbReference type="Proteomes" id="UP000476934">
    <property type="component" value="Unassembled WGS sequence"/>
</dbReference>
<organism evidence="3 4">
    <name type="scientific">Heyndrickxia ginsengihumi</name>
    <dbReference type="NCBI Taxonomy" id="363870"/>
    <lineage>
        <taxon>Bacteria</taxon>
        <taxon>Bacillati</taxon>
        <taxon>Bacillota</taxon>
        <taxon>Bacilli</taxon>
        <taxon>Bacillales</taxon>
        <taxon>Bacillaceae</taxon>
        <taxon>Heyndrickxia</taxon>
    </lineage>
</organism>